<dbReference type="Gene3D" id="3.40.109.10">
    <property type="entry name" value="NADH Oxidase"/>
    <property type="match status" value="1"/>
</dbReference>
<accession>A0A9X2KKA4</accession>
<keyword evidence="4" id="KW-0288">FMN</keyword>
<comment type="caution">
    <text evidence="7">The sequence shown here is derived from an EMBL/GenBank/DDBJ whole genome shotgun (WGS) entry which is preliminary data.</text>
</comment>
<keyword evidence="3" id="KW-0285">Flavoprotein</keyword>
<dbReference type="SUPFAM" id="SSF55469">
    <property type="entry name" value="FMN-dependent nitroreductase-like"/>
    <property type="match status" value="1"/>
</dbReference>
<evidence type="ECO:0000313" key="7">
    <source>
        <dbReference type="EMBL" id="MCP3730314.1"/>
    </source>
</evidence>
<comment type="cofactor">
    <cofactor evidence="1">
        <name>FMN</name>
        <dbReference type="ChEBI" id="CHEBI:58210"/>
    </cofactor>
</comment>
<evidence type="ECO:0000256" key="1">
    <source>
        <dbReference type="ARBA" id="ARBA00001917"/>
    </source>
</evidence>
<dbReference type="Proteomes" id="UP001139451">
    <property type="component" value="Unassembled WGS sequence"/>
</dbReference>
<reference evidence="7" key="1">
    <citation type="submission" date="2022-05" db="EMBL/GenBank/DDBJ databases">
        <title>Sphingomonas sp. strain MG17 Genome sequencing and assembly.</title>
        <authorList>
            <person name="Kim I."/>
        </authorList>
    </citation>
    <scope>NUCLEOTIDE SEQUENCE</scope>
    <source>
        <strain evidence="7">MG17</strain>
    </source>
</reference>
<evidence type="ECO:0000256" key="5">
    <source>
        <dbReference type="ARBA" id="ARBA00023002"/>
    </source>
</evidence>
<dbReference type="Pfam" id="PF00881">
    <property type="entry name" value="Nitroreductase"/>
    <property type="match status" value="1"/>
</dbReference>
<evidence type="ECO:0000256" key="3">
    <source>
        <dbReference type="ARBA" id="ARBA00022630"/>
    </source>
</evidence>
<dbReference type="PANTHER" id="PTHR43673:SF2">
    <property type="entry name" value="NITROREDUCTASE"/>
    <property type="match status" value="1"/>
</dbReference>
<keyword evidence="8" id="KW-1185">Reference proteome</keyword>
<protein>
    <submittedName>
        <fullName evidence="7">Nitroreductase</fullName>
    </submittedName>
</protein>
<dbReference type="PANTHER" id="PTHR43673">
    <property type="entry name" value="NAD(P)H NITROREDUCTASE YDGI-RELATED"/>
    <property type="match status" value="1"/>
</dbReference>
<dbReference type="RefSeq" id="WP_254292433.1">
    <property type="nucleotide sequence ID" value="NZ_JAMLDX010000004.1"/>
</dbReference>
<proteinExistence type="inferred from homology"/>
<dbReference type="CDD" id="cd02136">
    <property type="entry name" value="PnbA_NfnB-like"/>
    <property type="match status" value="1"/>
</dbReference>
<evidence type="ECO:0000256" key="4">
    <source>
        <dbReference type="ARBA" id="ARBA00022643"/>
    </source>
</evidence>
<dbReference type="AlphaFoldDB" id="A0A9X2KKA4"/>
<sequence length="236" mass="26411">MIDETTSKHSLSVSDAVDRRQSTRGYLDREVPIDVLRDILARALRSPSGGNLQPWHVYALAGQPLADLVDDVMAKLPTAGFGGDGDFEYAVYPASLGDPYLNRRFRAGEDLYKALSIPREDKARRRQQFVENFRFFGARVGLFFYIDRNMGAPQWSDLGMLMQTVMLLATERGLATCAQEAWSIWHKTVRAHVGAPPQLMLFSGMALGYPDPEHPTASVRTDRAALDEMVSFRGWA</sequence>
<keyword evidence="5" id="KW-0560">Oxidoreductase</keyword>
<name>A0A9X2KKA4_9SPHN</name>
<organism evidence="7 8">
    <name type="scientific">Sphingomonas tagetis</name>
    <dbReference type="NCBI Taxonomy" id="2949092"/>
    <lineage>
        <taxon>Bacteria</taxon>
        <taxon>Pseudomonadati</taxon>
        <taxon>Pseudomonadota</taxon>
        <taxon>Alphaproteobacteria</taxon>
        <taxon>Sphingomonadales</taxon>
        <taxon>Sphingomonadaceae</taxon>
        <taxon>Sphingomonas</taxon>
    </lineage>
</organism>
<gene>
    <name evidence="7" type="ORF">M9978_07715</name>
</gene>
<feature type="domain" description="Nitroreductase" evidence="6">
    <location>
        <begin position="18"/>
        <end position="209"/>
    </location>
</feature>
<dbReference type="EMBL" id="JAMLDX010000004">
    <property type="protein sequence ID" value="MCP3730314.1"/>
    <property type="molecule type" value="Genomic_DNA"/>
</dbReference>
<dbReference type="InterPro" id="IPR029479">
    <property type="entry name" value="Nitroreductase"/>
</dbReference>
<evidence type="ECO:0000313" key="8">
    <source>
        <dbReference type="Proteomes" id="UP001139451"/>
    </source>
</evidence>
<evidence type="ECO:0000256" key="2">
    <source>
        <dbReference type="ARBA" id="ARBA00007118"/>
    </source>
</evidence>
<evidence type="ECO:0000259" key="6">
    <source>
        <dbReference type="Pfam" id="PF00881"/>
    </source>
</evidence>
<comment type="similarity">
    <text evidence="2">Belongs to the nitroreductase family.</text>
</comment>
<dbReference type="GO" id="GO:0016491">
    <property type="term" value="F:oxidoreductase activity"/>
    <property type="evidence" value="ECO:0007669"/>
    <property type="project" value="UniProtKB-KW"/>
</dbReference>
<dbReference type="InterPro" id="IPR000415">
    <property type="entry name" value="Nitroreductase-like"/>
</dbReference>